<comment type="subcellular location">
    <subcellularLocation>
        <location evidence="1 17">Cell membrane</location>
        <topology evidence="1 17">Multi-pass membrane protein</topology>
    </subcellularLocation>
</comment>
<accession>A0A7W7FXV4</accession>
<dbReference type="EC" id="3.6.1.27" evidence="3 17"/>
<evidence type="ECO:0000256" key="12">
    <source>
        <dbReference type="ARBA" id="ARBA00023251"/>
    </source>
</evidence>
<dbReference type="Pfam" id="PF02673">
    <property type="entry name" value="BacA"/>
    <property type="match status" value="1"/>
</dbReference>
<evidence type="ECO:0000256" key="2">
    <source>
        <dbReference type="ARBA" id="ARBA00010621"/>
    </source>
</evidence>
<comment type="similarity">
    <text evidence="2 17">Belongs to the UppP family.</text>
</comment>
<dbReference type="PANTHER" id="PTHR30622">
    <property type="entry name" value="UNDECAPRENYL-DIPHOSPHATASE"/>
    <property type="match status" value="1"/>
</dbReference>
<dbReference type="EMBL" id="JACHMH010000001">
    <property type="protein sequence ID" value="MBB4679374.1"/>
    <property type="molecule type" value="Genomic_DNA"/>
</dbReference>
<dbReference type="NCBIfam" id="TIGR00753">
    <property type="entry name" value="undec_PP_bacA"/>
    <property type="match status" value="1"/>
</dbReference>
<evidence type="ECO:0000256" key="10">
    <source>
        <dbReference type="ARBA" id="ARBA00022989"/>
    </source>
</evidence>
<dbReference type="GO" id="GO:0071555">
    <property type="term" value="P:cell wall organization"/>
    <property type="evidence" value="ECO:0007669"/>
    <property type="project" value="UniProtKB-KW"/>
</dbReference>
<dbReference type="GO" id="GO:0046677">
    <property type="term" value="P:response to antibiotic"/>
    <property type="evidence" value="ECO:0007669"/>
    <property type="project" value="UniProtKB-UniRule"/>
</dbReference>
<keyword evidence="5 17" id="KW-1003">Cell membrane</keyword>
<dbReference type="NCBIfam" id="NF001392">
    <property type="entry name" value="PRK00281.2-1"/>
    <property type="match status" value="1"/>
</dbReference>
<evidence type="ECO:0000256" key="4">
    <source>
        <dbReference type="ARBA" id="ARBA00021581"/>
    </source>
</evidence>
<keyword evidence="19" id="KW-1185">Reference proteome</keyword>
<comment type="catalytic activity">
    <reaction evidence="16 17">
        <text>di-trans,octa-cis-undecaprenyl diphosphate + H2O = di-trans,octa-cis-undecaprenyl phosphate + phosphate + H(+)</text>
        <dbReference type="Rhea" id="RHEA:28094"/>
        <dbReference type="ChEBI" id="CHEBI:15377"/>
        <dbReference type="ChEBI" id="CHEBI:15378"/>
        <dbReference type="ChEBI" id="CHEBI:43474"/>
        <dbReference type="ChEBI" id="CHEBI:58405"/>
        <dbReference type="ChEBI" id="CHEBI:60392"/>
        <dbReference type="EC" id="3.6.1.27"/>
    </reaction>
</comment>
<sequence length="276" mass="29743">MTWLEALVLGVVQGLTEMLPISSSGHLRIVSELFFGRDAGASFTAVTQLGTEAAVLIYFAKDIFRLVGTWFRGFGNAAVRKTQDYRLAWYVIIGTIPISVLGLLFKEQIRTSGRNLWVVGTTLVVFGLVLGAAELYGRQKRSVEQMTLKDGLIMGCAQAMALVPGVSRSGGTITAGLFIGLNREAATRYSFLLAIPAVVAAGIFSLPDVFERAGANAPSIAQMIVATVVAFAIGYVTIAWLLKFVAKHSVYVFVWYRVVLGLFVLAMLSSGYISAT</sequence>
<evidence type="ECO:0000256" key="3">
    <source>
        <dbReference type="ARBA" id="ARBA00012374"/>
    </source>
</evidence>
<proteinExistence type="inferred from homology"/>
<name>A0A7W7FXV4_9PSEU</name>
<feature type="transmembrane region" description="Helical" evidence="17">
    <location>
        <begin position="87"/>
        <end position="105"/>
    </location>
</feature>
<keyword evidence="11 17" id="KW-0472">Membrane</keyword>
<reference evidence="18 19" key="1">
    <citation type="submission" date="2020-08" db="EMBL/GenBank/DDBJ databases">
        <title>Sequencing the genomes of 1000 actinobacteria strains.</title>
        <authorList>
            <person name="Klenk H.-P."/>
        </authorList>
    </citation>
    <scope>NUCLEOTIDE SEQUENCE [LARGE SCALE GENOMIC DNA]</scope>
    <source>
        <strain evidence="18 19">DSM 44230</strain>
    </source>
</reference>
<dbReference type="GO" id="GO:0050380">
    <property type="term" value="F:undecaprenyl-diphosphatase activity"/>
    <property type="evidence" value="ECO:0007669"/>
    <property type="project" value="UniProtKB-UniRule"/>
</dbReference>
<evidence type="ECO:0000256" key="7">
    <source>
        <dbReference type="ARBA" id="ARBA00022801"/>
    </source>
</evidence>
<dbReference type="PANTHER" id="PTHR30622:SF4">
    <property type="entry name" value="UNDECAPRENYL-DIPHOSPHATASE"/>
    <property type="match status" value="1"/>
</dbReference>
<evidence type="ECO:0000256" key="16">
    <source>
        <dbReference type="ARBA" id="ARBA00047594"/>
    </source>
</evidence>
<comment type="caution">
    <text evidence="18">The sequence shown here is derived from an EMBL/GenBank/DDBJ whole genome shotgun (WGS) entry which is preliminary data.</text>
</comment>
<keyword evidence="10 17" id="KW-1133">Transmembrane helix</keyword>
<keyword evidence="6 17" id="KW-0812">Transmembrane</keyword>
<protein>
    <recommendedName>
        <fullName evidence="4 17">Undecaprenyl-diphosphatase</fullName>
        <ecNumber evidence="3 17">3.6.1.27</ecNumber>
    </recommendedName>
    <alternativeName>
        <fullName evidence="15 17">Bacitracin resistance protein</fullName>
    </alternativeName>
    <alternativeName>
        <fullName evidence="14 17">Undecaprenyl pyrophosphate phosphatase</fullName>
    </alternativeName>
</protein>
<keyword evidence="12 17" id="KW-0046">Antibiotic resistance</keyword>
<evidence type="ECO:0000256" key="11">
    <source>
        <dbReference type="ARBA" id="ARBA00023136"/>
    </source>
</evidence>
<feature type="transmembrane region" description="Helical" evidence="17">
    <location>
        <begin position="254"/>
        <end position="275"/>
    </location>
</feature>
<keyword evidence="9 17" id="KW-0573">Peptidoglycan synthesis</keyword>
<dbReference type="InterPro" id="IPR003824">
    <property type="entry name" value="UppP"/>
</dbReference>
<evidence type="ECO:0000256" key="1">
    <source>
        <dbReference type="ARBA" id="ARBA00004651"/>
    </source>
</evidence>
<evidence type="ECO:0000256" key="8">
    <source>
        <dbReference type="ARBA" id="ARBA00022960"/>
    </source>
</evidence>
<gene>
    <name evidence="17" type="primary">uppP</name>
    <name evidence="18" type="ORF">HNR67_005492</name>
</gene>
<evidence type="ECO:0000256" key="9">
    <source>
        <dbReference type="ARBA" id="ARBA00022984"/>
    </source>
</evidence>
<keyword evidence="8 17" id="KW-0133">Cell shape</keyword>
<keyword evidence="13 17" id="KW-0961">Cell wall biogenesis/degradation</keyword>
<evidence type="ECO:0000256" key="5">
    <source>
        <dbReference type="ARBA" id="ARBA00022475"/>
    </source>
</evidence>
<dbReference type="AlphaFoldDB" id="A0A7W7FXV4"/>
<dbReference type="HAMAP" id="MF_01006">
    <property type="entry name" value="Undec_diphosphatase"/>
    <property type="match status" value="1"/>
</dbReference>
<dbReference type="RefSeq" id="WP_185005133.1">
    <property type="nucleotide sequence ID" value="NZ_BAAAUI010000001.1"/>
</dbReference>
<dbReference type="Proteomes" id="UP000533598">
    <property type="component" value="Unassembled WGS sequence"/>
</dbReference>
<comment type="miscellaneous">
    <text evidence="17">Bacitracin is thought to be involved in the inhibition of peptidoglycan synthesis by sequestering undecaprenyl diphosphate, thereby reducing the pool of lipid carrier available.</text>
</comment>
<feature type="transmembrane region" description="Helical" evidence="17">
    <location>
        <begin position="219"/>
        <end position="242"/>
    </location>
</feature>
<dbReference type="GO" id="GO:0005886">
    <property type="term" value="C:plasma membrane"/>
    <property type="evidence" value="ECO:0007669"/>
    <property type="project" value="UniProtKB-SubCell"/>
</dbReference>
<organism evidence="18 19">
    <name type="scientific">Crossiella cryophila</name>
    <dbReference type="NCBI Taxonomy" id="43355"/>
    <lineage>
        <taxon>Bacteria</taxon>
        <taxon>Bacillati</taxon>
        <taxon>Actinomycetota</taxon>
        <taxon>Actinomycetes</taxon>
        <taxon>Pseudonocardiales</taxon>
        <taxon>Pseudonocardiaceae</taxon>
        <taxon>Crossiella</taxon>
    </lineage>
</organism>
<evidence type="ECO:0000313" key="19">
    <source>
        <dbReference type="Proteomes" id="UP000533598"/>
    </source>
</evidence>
<dbReference type="GO" id="GO:0009252">
    <property type="term" value="P:peptidoglycan biosynthetic process"/>
    <property type="evidence" value="ECO:0007669"/>
    <property type="project" value="UniProtKB-KW"/>
</dbReference>
<evidence type="ECO:0000256" key="13">
    <source>
        <dbReference type="ARBA" id="ARBA00023316"/>
    </source>
</evidence>
<evidence type="ECO:0000256" key="17">
    <source>
        <dbReference type="HAMAP-Rule" id="MF_01006"/>
    </source>
</evidence>
<comment type="function">
    <text evidence="17">Catalyzes the dephosphorylation of undecaprenyl diphosphate (UPP). Confers resistance to bacitracin.</text>
</comment>
<keyword evidence="7 17" id="KW-0378">Hydrolase</keyword>
<evidence type="ECO:0000256" key="14">
    <source>
        <dbReference type="ARBA" id="ARBA00032707"/>
    </source>
</evidence>
<feature type="transmembrane region" description="Helical" evidence="17">
    <location>
        <begin position="189"/>
        <end position="207"/>
    </location>
</feature>
<dbReference type="GO" id="GO:0008360">
    <property type="term" value="P:regulation of cell shape"/>
    <property type="evidence" value="ECO:0007669"/>
    <property type="project" value="UniProtKB-KW"/>
</dbReference>
<evidence type="ECO:0000256" key="6">
    <source>
        <dbReference type="ARBA" id="ARBA00022692"/>
    </source>
</evidence>
<feature type="transmembrane region" description="Helical" evidence="17">
    <location>
        <begin position="117"/>
        <end position="136"/>
    </location>
</feature>
<evidence type="ECO:0000256" key="15">
    <source>
        <dbReference type="ARBA" id="ARBA00032932"/>
    </source>
</evidence>
<evidence type="ECO:0000313" key="18">
    <source>
        <dbReference type="EMBL" id="MBB4679374.1"/>
    </source>
</evidence>